<dbReference type="Proteomes" id="UP001500200">
    <property type="component" value="Unassembled WGS sequence"/>
</dbReference>
<evidence type="ECO:0000256" key="1">
    <source>
        <dbReference type="ARBA" id="ARBA00004651"/>
    </source>
</evidence>
<feature type="transmembrane region" description="Helical" evidence="5">
    <location>
        <begin position="179"/>
        <end position="198"/>
    </location>
</feature>
<organism evidence="7 8">
    <name type="scientific">Arthrobacter gyeryongensis</name>
    <dbReference type="NCBI Taxonomy" id="1650592"/>
    <lineage>
        <taxon>Bacteria</taxon>
        <taxon>Bacillati</taxon>
        <taxon>Actinomycetota</taxon>
        <taxon>Actinomycetes</taxon>
        <taxon>Micrococcales</taxon>
        <taxon>Micrococcaceae</taxon>
        <taxon>Arthrobacter</taxon>
    </lineage>
</organism>
<comment type="subcellular location">
    <subcellularLocation>
        <location evidence="1">Cell membrane</location>
        <topology evidence="1">Multi-pass membrane protein</topology>
    </subcellularLocation>
</comment>
<dbReference type="InterPro" id="IPR005829">
    <property type="entry name" value="Sugar_transporter_CS"/>
</dbReference>
<keyword evidence="2 5" id="KW-0812">Transmembrane</keyword>
<name>A0ABP9SV10_9MICC</name>
<feature type="transmembrane region" description="Helical" evidence="5">
    <location>
        <begin position="53"/>
        <end position="74"/>
    </location>
</feature>
<dbReference type="PANTHER" id="PTHR23508">
    <property type="entry name" value="CARBOXYLIC ACID TRANSPORTER PROTEIN HOMOLOG"/>
    <property type="match status" value="1"/>
</dbReference>
<keyword evidence="4 5" id="KW-0472">Membrane</keyword>
<accession>A0ABP9SV10</accession>
<keyword evidence="3 5" id="KW-1133">Transmembrane helix</keyword>
<feature type="domain" description="Major facilitator superfamily (MFS) profile" evidence="6">
    <location>
        <begin position="20"/>
        <end position="406"/>
    </location>
</feature>
<feature type="transmembrane region" description="Helical" evidence="5">
    <location>
        <begin position="383"/>
        <end position="401"/>
    </location>
</feature>
<evidence type="ECO:0000313" key="8">
    <source>
        <dbReference type="Proteomes" id="UP001500200"/>
    </source>
</evidence>
<evidence type="ECO:0000259" key="6">
    <source>
        <dbReference type="PROSITE" id="PS50850"/>
    </source>
</evidence>
<dbReference type="PROSITE" id="PS00217">
    <property type="entry name" value="SUGAR_TRANSPORT_2"/>
    <property type="match status" value="1"/>
</dbReference>
<evidence type="ECO:0000256" key="3">
    <source>
        <dbReference type="ARBA" id="ARBA00022989"/>
    </source>
</evidence>
<evidence type="ECO:0000256" key="2">
    <source>
        <dbReference type="ARBA" id="ARBA00022692"/>
    </source>
</evidence>
<feature type="transmembrane region" description="Helical" evidence="5">
    <location>
        <begin position="111"/>
        <end position="135"/>
    </location>
</feature>
<evidence type="ECO:0000256" key="4">
    <source>
        <dbReference type="ARBA" id="ARBA00023136"/>
    </source>
</evidence>
<evidence type="ECO:0000256" key="5">
    <source>
        <dbReference type="SAM" id="Phobius"/>
    </source>
</evidence>
<feature type="transmembrane region" description="Helical" evidence="5">
    <location>
        <begin position="228"/>
        <end position="248"/>
    </location>
</feature>
<dbReference type="PROSITE" id="PS50850">
    <property type="entry name" value="MFS"/>
    <property type="match status" value="1"/>
</dbReference>
<sequence>MVESNKALNSSLPIKVRKAVLVLVFFAVFIDGYDTAILALLVPHLADQWGLKAAAFTYPLVLTSLGVVVGYLTCGSLSRRIGLKRTLVFGVALFGVATLMSAAALPLESMSLLSVTRAVTGIGLGIVAPIAIVIGTQNGPAEKRQSIAVFTATGLITGTTVAGFSGAPLIDGLGADGTLWLSGAVPLVLAALLAYLVPYSPKPVEQEKVGDHSSAVAVLGSELRTSTLVLWIASFLIFVVSYTLKSWLPTLFEAFGIDRSTAGLGLAFFGLGGMGGGFILIAASAKFGASRPLVVMSMTAALATAGVALLPVNPVVLMILICISGMGITACTVGQAGIAVSVYELSVRAKGVGWSSAAGRIGSIVGPAIAGILLGFAWPAQDIVLLLAGPILLTTACWFILSKRLARRETAEQEKADAYSNS</sequence>
<gene>
    <name evidence="7" type="ORF">GCM10023346_46950</name>
</gene>
<protein>
    <submittedName>
        <fullName evidence="7">Aromatic acid/H+ symport family MFS transporter</fullName>
    </submittedName>
</protein>
<dbReference type="InterPro" id="IPR036259">
    <property type="entry name" value="MFS_trans_sf"/>
</dbReference>
<feature type="transmembrane region" description="Helical" evidence="5">
    <location>
        <begin position="293"/>
        <end position="312"/>
    </location>
</feature>
<feature type="transmembrane region" description="Helical" evidence="5">
    <location>
        <begin position="86"/>
        <end position="105"/>
    </location>
</feature>
<feature type="transmembrane region" description="Helical" evidence="5">
    <location>
        <begin position="147"/>
        <end position="167"/>
    </location>
</feature>
<dbReference type="RefSeq" id="WP_345453356.1">
    <property type="nucleotide sequence ID" value="NZ_BAABKK010000038.1"/>
</dbReference>
<proteinExistence type="predicted"/>
<feature type="transmembrane region" description="Helical" evidence="5">
    <location>
        <begin position="357"/>
        <end position="377"/>
    </location>
</feature>
<dbReference type="SUPFAM" id="SSF103473">
    <property type="entry name" value="MFS general substrate transporter"/>
    <property type="match status" value="1"/>
</dbReference>
<comment type="caution">
    <text evidence="7">The sequence shown here is derived from an EMBL/GenBank/DDBJ whole genome shotgun (WGS) entry which is preliminary data.</text>
</comment>
<dbReference type="EMBL" id="BAABKK010000038">
    <property type="protein sequence ID" value="GAA5201781.1"/>
    <property type="molecule type" value="Genomic_DNA"/>
</dbReference>
<feature type="transmembrane region" description="Helical" evidence="5">
    <location>
        <begin position="318"/>
        <end position="345"/>
    </location>
</feature>
<keyword evidence="8" id="KW-1185">Reference proteome</keyword>
<dbReference type="InterPro" id="IPR011701">
    <property type="entry name" value="MFS"/>
</dbReference>
<reference evidence="8" key="1">
    <citation type="journal article" date="2019" name="Int. J. Syst. Evol. Microbiol.">
        <title>The Global Catalogue of Microorganisms (GCM) 10K type strain sequencing project: providing services to taxonomists for standard genome sequencing and annotation.</title>
        <authorList>
            <consortium name="The Broad Institute Genomics Platform"/>
            <consortium name="The Broad Institute Genome Sequencing Center for Infectious Disease"/>
            <person name="Wu L."/>
            <person name="Ma J."/>
        </authorList>
    </citation>
    <scope>NUCLEOTIDE SEQUENCE [LARGE SCALE GENOMIC DNA]</scope>
    <source>
        <strain evidence="8">JCM 18514</strain>
    </source>
</reference>
<evidence type="ECO:0000313" key="7">
    <source>
        <dbReference type="EMBL" id="GAA5201781.1"/>
    </source>
</evidence>
<feature type="transmembrane region" description="Helical" evidence="5">
    <location>
        <begin position="260"/>
        <end position="281"/>
    </location>
</feature>
<dbReference type="Pfam" id="PF07690">
    <property type="entry name" value="MFS_1"/>
    <property type="match status" value="1"/>
</dbReference>
<dbReference type="InterPro" id="IPR020846">
    <property type="entry name" value="MFS_dom"/>
</dbReference>
<dbReference type="PANTHER" id="PTHR23508:SF10">
    <property type="entry name" value="CARBOXYLIC ACID TRANSPORTER PROTEIN HOMOLOG"/>
    <property type="match status" value="1"/>
</dbReference>
<feature type="transmembrane region" description="Helical" evidence="5">
    <location>
        <begin position="20"/>
        <end position="41"/>
    </location>
</feature>
<dbReference type="Gene3D" id="1.20.1250.20">
    <property type="entry name" value="MFS general substrate transporter like domains"/>
    <property type="match status" value="2"/>
</dbReference>